<keyword evidence="1" id="KW-0778">Tellurium resistance</keyword>
<dbReference type="AlphaFoldDB" id="A0A2S8F7I2"/>
<dbReference type="InterPro" id="IPR003325">
    <property type="entry name" value="TerD"/>
</dbReference>
<evidence type="ECO:0000259" key="2">
    <source>
        <dbReference type="Pfam" id="PF02342"/>
    </source>
</evidence>
<accession>A0A2S8F7I2</accession>
<organism evidence="3 4">
    <name type="scientific">Blastopirellula marina</name>
    <dbReference type="NCBI Taxonomy" id="124"/>
    <lineage>
        <taxon>Bacteria</taxon>
        <taxon>Pseudomonadati</taxon>
        <taxon>Planctomycetota</taxon>
        <taxon>Planctomycetia</taxon>
        <taxon>Pirellulales</taxon>
        <taxon>Pirellulaceae</taxon>
        <taxon>Blastopirellula</taxon>
    </lineage>
</organism>
<proteinExistence type="predicted"/>
<dbReference type="Gene3D" id="2.60.60.30">
    <property type="entry name" value="sav2460 like domains"/>
    <property type="match status" value="1"/>
</dbReference>
<dbReference type="EMBL" id="PUIB01000025">
    <property type="protein sequence ID" value="PQO28119.1"/>
    <property type="molecule type" value="Genomic_DNA"/>
</dbReference>
<dbReference type="Proteomes" id="UP000239388">
    <property type="component" value="Unassembled WGS sequence"/>
</dbReference>
<dbReference type="CDD" id="cd06974">
    <property type="entry name" value="TerD_like"/>
    <property type="match status" value="1"/>
</dbReference>
<gene>
    <name evidence="3" type="ORF">C5Y98_24745</name>
</gene>
<comment type="caution">
    <text evidence="3">The sequence shown here is derived from an EMBL/GenBank/DDBJ whole genome shotgun (WGS) entry which is preliminary data.</text>
</comment>
<evidence type="ECO:0000313" key="4">
    <source>
        <dbReference type="Proteomes" id="UP000239388"/>
    </source>
</evidence>
<dbReference type="Pfam" id="PF02342">
    <property type="entry name" value="TerD"/>
    <property type="match status" value="1"/>
</dbReference>
<protein>
    <recommendedName>
        <fullName evidence="2">TerD domain-containing protein</fullName>
    </recommendedName>
</protein>
<reference evidence="3 4" key="1">
    <citation type="submission" date="2018-02" db="EMBL/GenBank/DDBJ databases">
        <title>Comparative genomes isolates from brazilian mangrove.</title>
        <authorList>
            <person name="Araujo J.E."/>
            <person name="Taketani R.G."/>
            <person name="Silva M.C.P."/>
            <person name="Loureco M.V."/>
            <person name="Andreote F.D."/>
        </authorList>
    </citation>
    <scope>NUCLEOTIDE SEQUENCE [LARGE SCALE GENOMIC DNA]</scope>
    <source>
        <strain evidence="3 4">NAP PRIS-MGV</strain>
    </source>
</reference>
<dbReference type="PANTHER" id="PTHR32097">
    <property type="entry name" value="CAMP-BINDING PROTEIN 1-RELATED"/>
    <property type="match status" value="1"/>
</dbReference>
<evidence type="ECO:0000313" key="3">
    <source>
        <dbReference type="EMBL" id="PQO28119.1"/>
    </source>
</evidence>
<sequence length="226" mass="23710">MGMAAKRSQSPPRNRSTCPTAQGVLGRFSFWNGVVSMEVIAKGSGLVLDVQSKQEAPVGNRKFYFGAGWDCPGGPVDLDLVAVALRGGKLTQQSDLVYFNNQAGSPGLALSDDNRTGEGDGDDESLVIDTAAIPAEVDAIAVGLVAYSQTDFSKAPNPHFRACDGDNENAEQIADVPAGNGTPGDTALVAFRLERGPSGWTLTNVGTFHPFGNGTEAIKKFASLYE</sequence>
<dbReference type="InterPro" id="IPR051324">
    <property type="entry name" value="Stress/Tellurium_Resist"/>
</dbReference>
<dbReference type="PANTHER" id="PTHR32097:SF17">
    <property type="entry name" value="CAMP-BINDING PROTEIN 1-RELATED"/>
    <property type="match status" value="1"/>
</dbReference>
<dbReference type="GO" id="GO:0046690">
    <property type="term" value="P:response to tellurium ion"/>
    <property type="evidence" value="ECO:0007669"/>
    <property type="project" value="UniProtKB-KW"/>
</dbReference>
<evidence type="ECO:0000256" key="1">
    <source>
        <dbReference type="ARBA" id="ARBA00022686"/>
    </source>
</evidence>
<feature type="domain" description="TerD" evidence="2">
    <location>
        <begin position="59"/>
        <end position="207"/>
    </location>
</feature>
<name>A0A2S8F7I2_9BACT</name>